<evidence type="ECO:0000313" key="3">
    <source>
        <dbReference type="Proteomes" id="UP001322277"/>
    </source>
</evidence>
<sequence>MEMLLPYLSILHPRCLLGLSLPIRQSFEPLSVEPVQGIASPQSTNSVSDPFDSDDEILTRREFIFDPRNSVNLQSAFLRTPRSLAFLFPEISFPSLPTPASHTLGKRKLATVEHEDQGDEANEDDGDSLLSKSPNQSQGHPVTASSTAAKMRKGPRERRWESLLPTLKLQTRYPASKSLALEDPFDFVYSLPAIPGQDCTSDVVKHHSKLLSDMASWELRALKFGESTPKIFLRVSTKDFKQREALSLCAKLIDAKKVSWNPAELEAPRVRKPSSLITSLAKAAQYSLFPDKPFRIANPALTQTAGAWSWIVALPCVDAETYALKTFKWRIAVKKLDSSTKVCSRDMGCTEPIGDAAINTWLTTNSILEVWGAMARGADAANAQMTLGHEPPNACHCVDEAKSKTAYACGHCGKETMCEFGYRACPACCGIVIETRTSNRAKLHFPERLHSHTRTLVEEIDVPLKYANENLYLGLMSG</sequence>
<dbReference type="RefSeq" id="XP_062781996.1">
    <property type="nucleotide sequence ID" value="XM_062925945.1"/>
</dbReference>
<protein>
    <recommendedName>
        <fullName evidence="4">C2H2-type domain-containing protein</fullName>
    </recommendedName>
</protein>
<feature type="region of interest" description="Disordered" evidence="1">
    <location>
        <begin position="112"/>
        <end position="158"/>
    </location>
</feature>
<keyword evidence="3" id="KW-1185">Reference proteome</keyword>
<proteinExistence type="predicted"/>
<evidence type="ECO:0008006" key="4">
    <source>
        <dbReference type="Google" id="ProtNLM"/>
    </source>
</evidence>
<name>A0AAX4IQ06_9PEZI</name>
<feature type="compositionally biased region" description="Acidic residues" evidence="1">
    <location>
        <begin position="116"/>
        <end position="127"/>
    </location>
</feature>
<feature type="compositionally biased region" description="Polar residues" evidence="1">
    <location>
        <begin position="130"/>
        <end position="148"/>
    </location>
</feature>
<organism evidence="2 3">
    <name type="scientific">Colletotrichum destructivum</name>
    <dbReference type="NCBI Taxonomy" id="34406"/>
    <lineage>
        <taxon>Eukaryota</taxon>
        <taxon>Fungi</taxon>
        <taxon>Dikarya</taxon>
        <taxon>Ascomycota</taxon>
        <taxon>Pezizomycotina</taxon>
        <taxon>Sordariomycetes</taxon>
        <taxon>Hypocreomycetidae</taxon>
        <taxon>Glomerellales</taxon>
        <taxon>Glomerellaceae</taxon>
        <taxon>Colletotrichum</taxon>
        <taxon>Colletotrichum destructivum species complex</taxon>
    </lineage>
</organism>
<dbReference type="AlphaFoldDB" id="A0AAX4IQ06"/>
<dbReference type="Proteomes" id="UP001322277">
    <property type="component" value="Chromosome 6"/>
</dbReference>
<reference evidence="3" key="1">
    <citation type="journal article" date="2023" name="bioRxiv">
        <title>Complete genome of the Medicago anthracnose fungus, Colletotrichum destructivum, reveals a mini-chromosome-like region within a core chromosome.</title>
        <authorList>
            <person name="Lapalu N."/>
            <person name="Simon A."/>
            <person name="Lu A."/>
            <person name="Plaumann P.-L."/>
            <person name="Amselem J."/>
            <person name="Pigne S."/>
            <person name="Auger A."/>
            <person name="Koch C."/>
            <person name="Dallery J.-F."/>
            <person name="O'Connell R.J."/>
        </authorList>
    </citation>
    <scope>NUCLEOTIDE SEQUENCE [LARGE SCALE GENOMIC DNA]</scope>
    <source>
        <strain evidence="3">CBS 520.97</strain>
    </source>
</reference>
<dbReference type="KEGG" id="cdet:87946289"/>
<dbReference type="EMBL" id="CP137310">
    <property type="protein sequence ID" value="WQF84773.1"/>
    <property type="molecule type" value="Genomic_DNA"/>
</dbReference>
<evidence type="ECO:0000256" key="1">
    <source>
        <dbReference type="SAM" id="MobiDB-lite"/>
    </source>
</evidence>
<gene>
    <name evidence="2" type="ORF">CDEST_09787</name>
</gene>
<accession>A0AAX4IQ06</accession>
<dbReference type="GeneID" id="87946289"/>
<evidence type="ECO:0000313" key="2">
    <source>
        <dbReference type="EMBL" id="WQF84773.1"/>
    </source>
</evidence>